<keyword evidence="2" id="KW-1185">Reference proteome</keyword>
<organism evidence="1 2">
    <name type="scientific">Purpureocillium lilacinum</name>
    <name type="common">Paecilomyces lilacinus</name>
    <dbReference type="NCBI Taxonomy" id="33203"/>
    <lineage>
        <taxon>Eukaryota</taxon>
        <taxon>Fungi</taxon>
        <taxon>Dikarya</taxon>
        <taxon>Ascomycota</taxon>
        <taxon>Pezizomycotina</taxon>
        <taxon>Sordariomycetes</taxon>
        <taxon>Hypocreomycetidae</taxon>
        <taxon>Hypocreales</taxon>
        <taxon>Ophiocordycipitaceae</taxon>
        <taxon>Purpureocillium</taxon>
    </lineage>
</organism>
<dbReference type="EMBL" id="JBGNUJ010000006">
    <property type="protein sequence ID" value="KAL3959331.1"/>
    <property type="molecule type" value="Genomic_DNA"/>
</dbReference>
<gene>
    <name evidence="1" type="ORF">ACCO45_007493</name>
</gene>
<dbReference type="Proteomes" id="UP001638806">
    <property type="component" value="Unassembled WGS sequence"/>
</dbReference>
<sequence>MPFLSAGHPLRLALSTLKATCLAHLAFTHLVQLSPASGPSMLPTFSVHGDWIAADMTARRGKGGSLRVGDLVLYKIPIFESQHGVKRLVGMPGDYVSLGTPGEQGEEQMIQVPEGHCWIVGDNLPASRDSRQFGPLPLALVQGKIIAKILPWNERHWIKNGLEPASPPLHDPACLDLADPVPSSGACTSCHIISYPAIPHVPSYTR</sequence>
<comment type="caution">
    <text evidence="1">The sequence shown here is derived from an EMBL/GenBank/DDBJ whole genome shotgun (WGS) entry which is preliminary data.</text>
</comment>
<protein>
    <submittedName>
        <fullName evidence="1">Uncharacterized protein</fullName>
    </submittedName>
</protein>
<accession>A0ACC4DST2</accession>
<evidence type="ECO:0000313" key="2">
    <source>
        <dbReference type="Proteomes" id="UP001638806"/>
    </source>
</evidence>
<evidence type="ECO:0000313" key="1">
    <source>
        <dbReference type="EMBL" id="KAL3959331.1"/>
    </source>
</evidence>
<reference evidence="1" key="1">
    <citation type="submission" date="2024-12" db="EMBL/GenBank/DDBJ databases">
        <title>Comparative genomics and development of molecular markers within Purpureocillium lilacinum and among Purpureocillium species.</title>
        <authorList>
            <person name="Yeh Z.-Y."/>
            <person name="Ni N.-T."/>
            <person name="Lo P.-H."/>
            <person name="Mushyakhwo K."/>
            <person name="Lin C.-F."/>
            <person name="Nai Y.-S."/>
        </authorList>
    </citation>
    <scope>NUCLEOTIDE SEQUENCE</scope>
    <source>
        <strain evidence="1">NCHU-NPUST-175</strain>
    </source>
</reference>
<proteinExistence type="predicted"/>
<name>A0ACC4DST2_PURLI</name>